<reference evidence="16" key="2">
    <citation type="submission" date="2015-01" db="EMBL/GenBank/DDBJ databases">
        <title>Evolutionary Origins and Diversification of the Mycorrhizal Mutualists.</title>
        <authorList>
            <consortium name="DOE Joint Genome Institute"/>
            <consortium name="Mycorrhizal Genomics Consortium"/>
            <person name="Kohler A."/>
            <person name="Kuo A."/>
            <person name="Nagy L.G."/>
            <person name="Floudas D."/>
            <person name="Copeland A."/>
            <person name="Barry K.W."/>
            <person name="Cichocki N."/>
            <person name="Veneault-Fourrey C."/>
            <person name="LaButti K."/>
            <person name="Lindquist E.A."/>
            <person name="Lipzen A."/>
            <person name="Lundell T."/>
            <person name="Morin E."/>
            <person name="Murat C."/>
            <person name="Riley R."/>
            <person name="Ohm R."/>
            <person name="Sun H."/>
            <person name="Tunlid A."/>
            <person name="Henrissat B."/>
            <person name="Grigoriev I.V."/>
            <person name="Hibbett D.S."/>
            <person name="Martin F."/>
        </authorList>
    </citation>
    <scope>NUCLEOTIDE SEQUENCE [LARGE SCALE GENOMIC DNA]</scope>
    <source>
        <strain evidence="16">MAFF 305830</strain>
    </source>
</reference>
<feature type="compositionally biased region" description="Basic and acidic residues" evidence="12">
    <location>
        <begin position="34"/>
        <end position="43"/>
    </location>
</feature>
<name>A0A0C3BF06_SERVB</name>
<feature type="region of interest" description="Disordered" evidence="12">
    <location>
        <begin position="18"/>
        <end position="100"/>
    </location>
</feature>
<keyword evidence="11" id="KW-0175">Coiled coil</keyword>
<comment type="similarity">
    <text evidence="2">Belongs to the SNF2/RAD54 helicase family.</text>
</comment>
<dbReference type="GO" id="GO:0003677">
    <property type="term" value="F:DNA binding"/>
    <property type="evidence" value="ECO:0007669"/>
    <property type="project" value="UniProtKB-KW"/>
</dbReference>
<dbReference type="SMART" id="SM00487">
    <property type="entry name" value="DEXDc"/>
    <property type="match status" value="1"/>
</dbReference>
<dbReference type="SMART" id="SM00490">
    <property type="entry name" value="HELICc"/>
    <property type="match status" value="1"/>
</dbReference>
<dbReference type="GO" id="GO:0005694">
    <property type="term" value="C:chromosome"/>
    <property type="evidence" value="ECO:0007669"/>
    <property type="project" value="UniProtKB-ARBA"/>
</dbReference>
<dbReference type="InterPro" id="IPR027417">
    <property type="entry name" value="P-loop_NTPase"/>
</dbReference>
<evidence type="ECO:0000256" key="1">
    <source>
        <dbReference type="ARBA" id="ARBA00004123"/>
    </source>
</evidence>
<keyword evidence="7" id="KW-0067">ATP-binding</keyword>
<dbReference type="GO" id="GO:0140658">
    <property type="term" value="F:ATP-dependent chromatin remodeler activity"/>
    <property type="evidence" value="ECO:0007669"/>
    <property type="project" value="UniProtKB-ARBA"/>
</dbReference>
<dbReference type="CDD" id="cd18793">
    <property type="entry name" value="SF2_C_SNF"/>
    <property type="match status" value="1"/>
</dbReference>
<feature type="compositionally biased region" description="Acidic residues" evidence="12">
    <location>
        <begin position="74"/>
        <end position="93"/>
    </location>
</feature>
<keyword evidence="16" id="KW-1185">Reference proteome</keyword>
<keyword evidence="4" id="KW-0547">Nucleotide-binding</keyword>
<protein>
    <recommendedName>
        <fullName evidence="3">DNA helicase</fullName>
        <ecNumber evidence="3">3.6.4.12</ecNumber>
    </recommendedName>
</protein>
<gene>
    <name evidence="15" type="ORF">M408DRAFT_66044</name>
</gene>
<evidence type="ECO:0000256" key="7">
    <source>
        <dbReference type="ARBA" id="ARBA00022840"/>
    </source>
</evidence>
<keyword evidence="9" id="KW-0238">DNA-binding</keyword>
<dbReference type="SUPFAM" id="SSF52540">
    <property type="entry name" value="P-loop containing nucleoside triphosphate hydrolases"/>
    <property type="match status" value="2"/>
</dbReference>
<dbReference type="EMBL" id="KN824284">
    <property type="protein sequence ID" value="KIM30709.1"/>
    <property type="molecule type" value="Genomic_DNA"/>
</dbReference>
<evidence type="ECO:0000256" key="12">
    <source>
        <dbReference type="SAM" id="MobiDB-lite"/>
    </source>
</evidence>
<feature type="compositionally biased region" description="Polar residues" evidence="12">
    <location>
        <begin position="798"/>
        <end position="812"/>
    </location>
</feature>
<evidence type="ECO:0000256" key="6">
    <source>
        <dbReference type="ARBA" id="ARBA00022806"/>
    </source>
</evidence>
<evidence type="ECO:0000313" key="16">
    <source>
        <dbReference type="Proteomes" id="UP000054097"/>
    </source>
</evidence>
<feature type="region of interest" description="Disordered" evidence="12">
    <location>
        <begin position="770"/>
        <end position="817"/>
    </location>
</feature>
<dbReference type="Gene3D" id="3.40.50.300">
    <property type="entry name" value="P-loop containing nucleotide triphosphate hydrolases"/>
    <property type="match status" value="1"/>
</dbReference>
<dbReference type="PROSITE" id="PS51192">
    <property type="entry name" value="HELICASE_ATP_BIND_1"/>
    <property type="match status" value="1"/>
</dbReference>
<dbReference type="PANTHER" id="PTHR10799">
    <property type="entry name" value="SNF2/RAD54 HELICASE FAMILY"/>
    <property type="match status" value="1"/>
</dbReference>
<evidence type="ECO:0000259" key="14">
    <source>
        <dbReference type="PROSITE" id="PS51194"/>
    </source>
</evidence>
<dbReference type="FunFam" id="3.40.50.10810:FF:000014">
    <property type="entry name" value="SWI/SNF-related matrix-associated actin-dependent regulator of chromatin subfamily A containing DEAD/H box 1"/>
    <property type="match status" value="1"/>
</dbReference>
<dbReference type="STRING" id="933852.A0A0C3BF06"/>
<evidence type="ECO:0000256" key="9">
    <source>
        <dbReference type="ARBA" id="ARBA00023125"/>
    </source>
</evidence>
<dbReference type="PROSITE" id="PS51194">
    <property type="entry name" value="HELICASE_CTER"/>
    <property type="match status" value="1"/>
</dbReference>
<reference evidence="15 16" key="1">
    <citation type="submission" date="2014-04" db="EMBL/GenBank/DDBJ databases">
        <authorList>
            <consortium name="DOE Joint Genome Institute"/>
            <person name="Kuo A."/>
            <person name="Zuccaro A."/>
            <person name="Kohler A."/>
            <person name="Nagy L.G."/>
            <person name="Floudas D."/>
            <person name="Copeland A."/>
            <person name="Barry K.W."/>
            <person name="Cichocki N."/>
            <person name="Veneault-Fourrey C."/>
            <person name="LaButti K."/>
            <person name="Lindquist E.A."/>
            <person name="Lipzen A."/>
            <person name="Lundell T."/>
            <person name="Morin E."/>
            <person name="Murat C."/>
            <person name="Sun H."/>
            <person name="Tunlid A."/>
            <person name="Henrissat B."/>
            <person name="Grigoriev I.V."/>
            <person name="Hibbett D.S."/>
            <person name="Martin F."/>
            <person name="Nordberg H.P."/>
            <person name="Cantor M.N."/>
            <person name="Hua S.X."/>
        </authorList>
    </citation>
    <scope>NUCLEOTIDE SEQUENCE [LARGE SCALE GENOMIC DNA]</scope>
    <source>
        <strain evidence="15 16">MAFF 305830</strain>
    </source>
</reference>
<keyword evidence="8" id="KW-0156">Chromatin regulator</keyword>
<dbReference type="InterPro" id="IPR038718">
    <property type="entry name" value="SNF2-like_sf"/>
</dbReference>
<sequence>MSRGDYYAASNILQALAQQRDRSHSISIAAQQEQQRKEKELAKQRKNKSAIYANRTGAGPTQAAPAPTKRNNDDSDSDEDDFKGDGFDSDASDAEDRTKDSELEAICTIEALEYFNTADAEGLVMMIACTPEQADIIIKMRPFLSVDDVERKMVRRTGVSAKLFENYKDLMKGYRAVDAVLQRCERIGQDIDEILNIWEKNAEDPIPPLRIRSPLEIKVMDSYIWDAPKALAKGIVLKEYQMLGLNWLNLLHSRGHSCILADEMGLGKTIQVIAFLTHLKEMGSREKKMIIVPASTLENWIREFNRFSPEMRIVSYYGTINERASLRREFVETQDSWDVLITTYNFAQGGGNDSKFFKKISWSICVFDEGHVLKNYQSQRYHALMKIRTKWRLLLTGTPLQNNLQELLSLMNFILPKMFTDVMESFRAIFKVKASAQVGMLAHDRVSRAKQMMTPFVLRRRKDQVLKELPKKTERIEWCDMTEIQKTIYHQTMQRSRRVLLEEKKQLKAQQQDLSSNVLMDLRKATAHPMLFRRLYDEETVKLIARACLQEPEFQESKYDLVVEDMAVMTDAEIHHFCQRYKSVRKYALDEEKHSDAGKVTVLLRLLEQYTKEGRRVLIFSQFTQILDILKTVLDHKGYRYLLLTGSTAVDERQGLVDEFNEDETFKVFLLSTKAGGMGINLTAASVVITYDQDFNPHNDLQACDRAYRIGQERDVDVIKLITKGTIEEDILQLAQTKLRLDEAVAGDEEASKQTENEVKKSLIQRLRKKLEQEDSGTAPGEAVPPPTQDTVVAPSDVSMSSTQKTVTQNDNAAEEEVVEEPVLDVLSALPAALLAITRSGTASPAGSVLRAEETPPATQSPTPLPTPPEKASGDDVIMVDG</sequence>
<evidence type="ECO:0000256" key="8">
    <source>
        <dbReference type="ARBA" id="ARBA00022853"/>
    </source>
</evidence>
<evidence type="ECO:0000256" key="2">
    <source>
        <dbReference type="ARBA" id="ARBA00007025"/>
    </source>
</evidence>
<dbReference type="InterPro" id="IPR001650">
    <property type="entry name" value="Helicase_C-like"/>
</dbReference>
<dbReference type="Gene3D" id="3.40.50.10810">
    <property type="entry name" value="Tandem AAA-ATPase domain"/>
    <property type="match status" value="1"/>
</dbReference>
<evidence type="ECO:0000256" key="4">
    <source>
        <dbReference type="ARBA" id="ARBA00022741"/>
    </source>
</evidence>
<keyword evidence="10" id="KW-0539">Nucleus</keyword>
<feature type="region of interest" description="Disordered" evidence="12">
    <location>
        <begin position="841"/>
        <end position="882"/>
    </location>
</feature>
<dbReference type="GO" id="GO:0016787">
    <property type="term" value="F:hydrolase activity"/>
    <property type="evidence" value="ECO:0007669"/>
    <property type="project" value="UniProtKB-KW"/>
</dbReference>
<evidence type="ECO:0000256" key="11">
    <source>
        <dbReference type="SAM" id="Coils"/>
    </source>
</evidence>
<keyword evidence="6" id="KW-0347">Helicase</keyword>
<feature type="compositionally biased region" description="Low complexity" evidence="12">
    <location>
        <begin position="56"/>
        <end position="68"/>
    </location>
</feature>
<dbReference type="AlphaFoldDB" id="A0A0C3BF06"/>
<evidence type="ECO:0000256" key="3">
    <source>
        <dbReference type="ARBA" id="ARBA00012551"/>
    </source>
</evidence>
<dbReference type="InterPro" id="IPR049730">
    <property type="entry name" value="SNF2/RAD54-like_C"/>
</dbReference>
<feature type="domain" description="Helicase C-terminal" evidence="14">
    <location>
        <begin position="602"/>
        <end position="759"/>
    </location>
</feature>
<proteinExistence type="inferred from homology"/>
<dbReference type="Proteomes" id="UP000054097">
    <property type="component" value="Unassembled WGS sequence"/>
</dbReference>
<organism evidence="15 16">
    <name type="scientific">Serendipita vermifera MAFF 305830</name>
    <dbReference type="NCBI Taxonomy" id="933852"/>
    <lineage>
        <taxon>Eukaryota</taxon>
        <taxon>Fungi</taxon>
        <taxon>Dikarya</taxon>
        <taxon>Basidiomycota</taxon>
        <taxon>Agaricomycotina</taxon>
        <taxon>Agaricomycetes</taxon>
        <taxon>Sebacinales</taxon>
        <taxon>Serendipitaceae</taxon>
        <taxon>Serendipita</taxon>
    </lineage>
</organism>
<feature type="coiled-coil region" evidence="11">
    <location>
        <begin position="490"/>
        <end position="517"/>
    </location>
</feature>
<dbReference type="Pfam" id="PF00176">
    <property type="entry name" value="SNF2-rel_dom"/>
    <property type="match status" value="1"/>
</dbReference>
<keyword evidence="5" id="KW-0378">Hydrolase</keyword>
<evidence type="ECO:0000256" key="5">
    <source>
        <dbReference type="ARBA" id="ARBA00022801"/>
    </source>
</evidence>
<dbReference type="InterPro" id="IPR000330">
    <property type="entry name" value="SNF2_N"/>
</dbReference>
<dbReference type="Pfam" id="PF00271">
    <property type="entry name" value="Helicase_C"/>
    <property type="match status" value="1"/>
</dbReference>
<dbReference type="EC" id="3.6.4.12" evidence="3"/>
<evidence type="ECO:0000256" key="10">
    <source>
        <dbReference type="ARBA" id="ARBA00023242"/>
    </source>
</evidence>
<dbReference type="GO" id="GO:0005524">
    <property type="term" value="F:ATP binding"/>
    <property type="evidence" value="ECO:0007669"/>
    <property type="project" value="UniProtKB-KW"/>
</dbReference>
<evidence type="ECO:0000313" key="15">
    <source>
        <dbReference type="EMBL" id="KIM30709.1"/>
    </source>
</evidence>
<feature type="domain" description="Helicase ATP-binding" evidence="13">
    <location>
        <begin position="249"/>
        <end position="417"/>
    </location>
</feature>
<dbReference type="OrthoDB" id="5857104at2759"/>
<dbReference type="HOGENOM" id="CLU_000315_16_1_1"/>
<dbReference type="GO" id="GO:0005634">
    <property type="term" value="C:nucleus"/>
    <property type="evidence" value="ECO:0007669"/>
    <property type="project" value="UniProtKB-SubCell"/>
</dbReference>
<dbReference type="InterPro" id="IPR014001">
    <property type="entry name" value="Helicase_ATP-bd"/>
</dbReference>
<evidence type="ECO:0000259" key="13">
    <source>
        <dbReference type="PROSITE" id="PS51192"/>
    </source>
</evidence>
<comment type="subcellular location">
    <subcellularLocation>
        <location evidence="1">Nucleus</location>
    </subcellularLocation>
</comment>
<dbReference type="GO" id="GO:0003678">
    <property type="term" value="F:DNA helicase activity"/>
    <property type="evidence" value="ECO:0007669"/>
    <property type="project" value="UniProtKB-EC"/>
</dbReference>
<accession>A0A0C3BF06</accession>